<dbReference type="Pfam" id="PF00102">
    <property type="entry name" value="Y_phosphatase"/>
    <property type="match status" value="1"/>
</dbReference>
<evidence type="ECO:0000256" key="1">
    <source>
        <dbReference type="ARBA" id="ARBA00004479"/>
    </source>
</evidence>
<evidence type="ECO:0000256" key="10">
    <source>
        <dbReference type="ARBA" id="ARBA00051722"/>
    </source>
</evidence>
<dbReference type="EMBL" id="JANIIK010000040">
    <property type="protein sequence ID" value="KAJ3608007.1"/>
    <property type="molecule type" value="Genomic_DNA"/>
</dbReference>
<accession>A0A9Q0IPA8</accession>
<feature type="domain" description="Fibronectin type-III" evidence="16">
    <location>
        <begin position="262"/>
        <end position="353"/>
    </location>
</feature>
<dbReference type="AlphaFoldDB" id="A0A9Q0IPA8"/>
<protein>
    <recommendedName>
        <fullName evidence="2">protein-tyrosine-phosphatase</fullName>
        <ecNumber evidence="2">3.1.3.48</ecNumber>
    </recommendedName>
</protein>
<feature type="chain" id="PRO_5040164657" description="protein-tyrosine-phosphatase" evidence="13">
    <location>
        <begin position="27"/>
        <end position="970"/>
    </location>
</feature>
<dbReference type="SMART" id="SM00060">
    <property type="entry name" value="FN3"/>
    <property type="match status" value="4"/>
</dbReference>
<evidence type="ECO:0000259" key="14">
    <source>
        <dbReference type="PROSITE" id="PS50055"/>
    </source>
</evidence>
<keyword evidence="5" id="KW-0378">Hydrolase</keyword>
<reference evidence="17" key="1">
    <citation type="submission" date="2022-07" db="EMBL/GenBank/DDBJ databases">
        <title>Chromosome-level genome of Muraenolepis orangiensis.</title>
        <authorList>
            <person name="Kim J."/>
        </authorList>
    </citation>
    <scope>NUCLEOTIDE SEQUENCE</scope>
    <source>
        <strain evidence="17">KU_S4_2022</strain>
        <tissue evidence="17">Muscle</tissue>
    </source>
</reference>
<dbReference type="GO" id="GO:0043235">
    <property type="term" value="C:receptor complex"/>
    <property type="evidence" value="ECO:0007669"/>
    <property type="project" value="TreeGrafter"/>
</dbReference>
<dbReference type="InterPro" id="IPR000242">
    <property type="entry name" value="PTP_cat"/>
</dbReference>
<organism evidence="17 18">
    <name type="scientific">Muraenolepis orangiensis</name>
    <name type="common">Patagonian moray cod</name>
    <dbReference type="NCBI Taxonomy" id="630683"/>
    <lineage>
        <taxon>Eukaryota</taxon>
        <taxon>Metazoa</taxon>
        <taxon>Chordata</taxon>
        <taxon>Craniata</taxon>
        <taxon>Vertebrata</taxon>
        <taxon>Euteleostomi</taxon>
        <taxon>Actinopterygii</taxon>
        <taxon>Neopterygii</taxon>
        <taxon>Teleostei</taxon>
        <taxon>Neoteleostei</taxon>
        <taxon>Acanthomorphata</taxon>
        <taxon>Zeiogadaria</taxon>
        <taxon>Gadariae</taxon>
        <taxon>Gadiformes</taxon>
        <taxon>Muraenolepidoidei</taxon>
        <taxon>Muraenolepididae</taxon>
        <taxon>Muraenolepis</taxon>
    </lineage>
</organism>
<dbReference type="InterPro" id="IPR016130">
    <property type="entry name" value="Tyr_Pase_AS"/>
</dbReference>
<feature type="signal peptide" evidence="13">
    <location>
        <begin position="1"/>
        <end position="26"/>
    </location>
</feature>
<keyword evidence="8 12" id="KW-0472">Membrane</keyword>
<feature type="domain" description="Tyrosine specific protein phosphatases" evidence="15">
    <location>
        <begin position="855"/>
        <end position="927"/>
    </location>
</feature>
<feature type="transmembrane region" description="Helical" evidence="12">
    <location>
        <begin position="609"/>
        <end position="631"/>
    </location>
</feature>
<comment type="catalytic activity">
    <reaction evidence="10">
        <text>O-phospho-L-tyrosyl-[protein] + H2O = L-tyrosyl-[protein] + phosphate</text>
        <dbReference type="Rhea" id="RHEA:10684"/>
        <dbReference type="Rhea" id="RHEA-COMP:10136"/>
        <dbReference type="Rhea" id="RHEA-COMP:20101"/>
        <dbReference type="ChEBI" id="CHEBI:15377"/>
        <dbReference type="ChEBI" id="CHEBI:43474"/>
        <dbReference type="ChEBI" id="CHEBI:46858"/>
        <dbReference type="ChEBI" id="CHEBI:61978"/>
        <dbReference type="EC" id="3.1.3.48"/>
    </reaction>
</comment>
<evidence type="ECO:0000256" key="13">
    <source>
        <dbReference type="SAM" id="SignalP"/>
    </source>
</evidence>
<evidence type="ECO:0000256" key="11">
    <source>
        <dbReference type="SAM" id="MobiDB-lite"/>
    </source>
</evidence>
<evidence type="ECO:0000256" key="9">
    <source>
        <dbReference type="ARBA" id="ARBA00023180"/>
    </source>
</evidence>
<keyword evidence="7 12" id="KW-1133">Transmembrane helix</keyword>
<dbReference type="Proteomes" id="UP001148018">
    <property type="component" value="Unassembled WGS sequence"/>
</dbReference>
<dbReference type="PROSITE" id="PS50055">
    <property type="entry name" value="TYR_PHOSPHATASE_PTP"/>
    <property type="match status" value="1"/>
</dbReference>
<keyword evidence="9" id="KW-0325">Glycoprotein</keyword>
<dbReference type="InterPro" id="IPR036116">
    <property type="entry name" value="FN3_sf"/>
</dbReference>
<dbReference type="EC" id="3.1.3.48" evidence="2"/>
<dbReference type="InterPro" id="IPR003595">
    <property type="entry name" value="Tyr_Pase_cat"/>
</dbReference>
<evidence type="ECO:0000256" key="4">
    <source>
        <dbReference type="ARBA" id="ARBA00022729"/>
    </source>
</evidence>
<dbReference type="InterPro" id="IPR029021">
    <property type="entry name" value="Prot-tyrosine_phosphatase-like"/>
</dbReference>
<evidence type="ECO:0000256" key="12">
    <source>
        <dbReference type="SAM" id="Phobius"/>
    </source>
</evidence>
<dbReference type="SUPFAM" id="SSF49265">
    <property type="entry name" value="Fibronectin type III"/>
    <property type="match status" value="1"/>
</dbReference>
<dbReference type="Gene3D" id="3.90.190.10">
    <property type="entry name" value="Protein tyrosine phosphatase superfamily"/>
    <property type="match status" value="1"/>
</dbReference>
<dbReference type="SMART" id="SM00194">
    <property type="entry name" value="PTPc"/>
    <property type="match status" value="1"/>
</dbReference>
<keyword evidence="6" id="KW-0904">Protein phosphatase</keyword>
<proteinExistence type="predicted"/>
<feature type="compositionally biased region" description="Polar residues" evidence="11">
    <location>
        <begin position="150"/>
        <end position="165"/>
    </location>
</feature>
<comment type="caution">
    <text evidence="17">The sequence shown here is derived from an EMBL/GenBank/DDBJ whole genome shotgun (WGS) entry which is preliminary data.</text>
</comment>
<dbReference type="CDD" id="cd00063">
    <property type="entry name" value="FN3"/>
    <property type="match status" value="1"/>
</dbReference>
<dbReference type="GO" id="GO:0004725">
    <property type="term" value="F:protein tyrosine phosphatase activity"/>
    <property type="evidence" value="ECO:0007669"/>
    <property type="project" value="UniProtKB-EC"/>
</dbReference>
<dbReference type="PROSITE" id="PS50056">
    <property type="entry name" value="TYR_PHOSPHATASE_2"/>
    <property type="match status" value="1"/>
</dbReference>
<dbReference type="PRINTS" id="PR00700">
    <property type="entry name" value="PRTYPHPHTASE"/>
</dbReference>
<evidence type="ECO:0000313" key="17">
    <source>
        <dbReference type="EMBL" id="KAJ3608007.1"/>
    </source>
</evidence>
<evidence type="ECO:0000256" key="5">
    <source>
        <dbReference type="ARBA" id="ARBA00022801"/>
    </source>
</evidence>
<dbReference type="PANTHER" id="PTHR46957">
    <property type="entry name" value="CYTOKINE RECEPTOR"/>
    <property type="match status" value="1"/>
</dbReference>
<dbReference type="PROSITE" id="PS50853">
    <property type="entry name" value="FN3"/>
    <property type="match status" value="1"/>
</dbReference>
<evidence type="ECO:0000256" key="6">
    <source>
        <dbReference type="ARBA" id="ARBA00022912"/>
    </source>
</evidence>
<comment type="subcellular location">
    <subcellularLocation>
        <location evidence="1">Membrane</location>
        <topology evidence="1">Single-pass type I membrane protein</topology>
    </subcellularLocation>
</comment>
<dbReference type="SMART" id="SM00404">
    <property type="entry name" value="PTPc_motif"/>
    <property type="match status" value="1"/>
</dbReference>
<dbReference type="InterPro" id="IPR013783">
    <property type="entry name" value="Ig-like_fold"/>
</dbReference>
<dbReference type="GO" id="GO:0016020">
    <property type="term" value="C:membrane"/>
    <property type="evidence" value="ECO:0007669"/>
    <property type="project" value="UniProtKB-SubCell"/>
</dbReference>
<dbReference type="InterPro" id="IPR003961">
    <property type="entry name" value="FN3_dom"/>
</dbReference>
<dbReference type="Gene3D" id="2.60.40.10">
    <property type="entry name" value="Immunoglobulins"/>
    <property type="match status" value="2"/>
</dbReference>
<feature type="compositionally biased region" description="Low complexity" evidence="11">
    <location>
        <begin position="166"/>
        <end position="176"/>
    </location>
</feature>
<dbReference type="InterPro" id="IPR050713">
    <property type="entry name" value="RTP_Phos/Ushers"/>
</dbReference>
<name>A0A9Q0IPA8_9TELE</name>
<keyword evidence="4 13" id="KW-0732">Signal</keyword>
<dbReference type="PROSITE" id="PS00383">
    <property type="entry name" value="TYR_PHOSPHATASE_1"/>
    <property type="match status" value="1"/>
</dbReference>
<evidence type="ECO:0000256" key="3">
    <source>
        <dbReference type="ARBA" id="ARBA00022692"/>
    </source>
</evidence>
<evidence type="ECO:0000259" key="15">
    <source>
        <dbReference type="PROSITE" id="PS50056"/>
    </source>
</evidence>
<feature type="region of interest" description="Disordered" evidence="11">
    <location>
        <begin position="150"/>
        <end position="180"/>
    </location>
</feature>
<evidence type="ECO:0000259" key="16">
    <source>
        <dbReference type="PROSITE" id="PS50853"/>
    </source>
</evidence>
<keyword evidence="3 12" id="KW-0812">Transmembrane</keyword>
<gene>
    <name evidence="17" type="ORF">NHX12_025058</name>
</gene>
<dbReference type="InterPro" id="IPR000387">
    <property type="entry name" value="Tyr_Pase_dom"/>
</dbReference>
<evidence type="ECO:0000256" key="2">
    <source>
        <dbReference type="ARBA" id="ARBA00013064"/>
    </source>
</evidence>
<feature type="domain" description="Tyrosine-protein phosphatase" evidence="14">
    <location>
        <begin position="678"/>
        <end position="936"/>
    </location>
</feature>
<dbReference type="OrthoDB" id="8609993at2759"/>
<keyword evidence="18" id="KW-1185">Reference proteome</keyword>
<evidence type="ECO:0000256" key="8">
    <source>
        <dbReference type="ARBA" id="ARBA00023136"/>
    </source>
</evidence>
<evidence type="ECO:0000256" key="7">
    <source>
        <dbReference type="ARBA" id="ARBA00022989"/>
    </source>
</evidence>
<evidence type="ECO:0000313" key="18">
    <source>
        <dbReference type="Proteomes" id="UP001148018"/>
    </source>
</evidence>
<dbReference type="FunFam" id="3.90.190.10:FF:000009">
    <property type="entry name" value="Receptor-type tyrosine-protein phosphatase beta"/>
    <property type="match status" value="1"/>
</dbReference>
<dbReference type="SUPFAM" id="SSF52799">
    <property type="entry name" value="(Phosphotyrosine protein) phosphatases II"/>
    <property type="match status" value="1"/>
</dbReference>
<dbReference type="PANTHER" id="PTHR46957:SF10">
    <property type="entry name" value="PROTEIN TYROSINE PHOSPHATASE, RECEPTOR TYPE, H"/>
    <property type="match status" value="1"/>
</dbReference>
<sequence length="970" mass="105910">MDPSRRCGAAGRLLLVLCMSWTMVSMTTLPLSTSPVSMTTPPLSTSPVSMTTPPLSTSPVSMTTPPLSTAPVSITTPPLSTSPVSMTTPPLSTSPVSMTTPPLSTSPVSMTTPPLSISPVSMTTPPLSTSPVSMTTTLSSTAPVSMTTTMEATPTPSVSMTTRPASTTSISTETTSAPPNAEDFRVVSQTESSITLGWRRGKESFNYTLVYHNTNQSILGGPAEPVTLTVKELESARSYTFTLYTWKDNSSSGGVNLTALTAPVNIAYAYVVDQNSSSIHLQWVGLENISTYLVECSPSVDPKEVTVPAGEKLVNYTASNLQSASTYNFTVYSRLLNLSSSGYSTHNVTAPLTVTTVTVNRSLSEVVMSWRRDGNSSYLLVFGNSNFSLTPAESDLVSPLLTHRVVSLQQGTAYNYTITASYQGANSSPYQDYTSTTTNCSAVRWRITNSTIQASDLGVLTYVQASNGSEPYSSNVSGAAGGISLSGLYPGATYDLSVYYRTLLQCQHLLTLPPPDIRAWCEYGGPYAIVLHWAQPEGVWSGAELNVTKILHKVVGQNESLQTTTLHGFLPATTYQVSACFLSGRLAPEGHPLKSRVDILDCHTDPRGVIAGSVVSVLLLLLLAALAVFFWQRRRPYPQRQRTDFVDWSKPADAYQPIPAGMFEDHVRQMSRDDNRGFSEEYESFIPVGVEQTRKAAIIPDNKAKNRFTNVLPYDWSRVKLSPLIQEDNSDYINASYLPGYRGSREYIAAQGPLPGTLEDFWRMVWEQGVKTIAMVTNCTEGGRTKCEQYWPLDYTPCLYGDLLVTSTSEQTAPSWIIRSFTVKNRATSQQRSVHHFHFRAWPDHGVPDGTRPLLQFRTLLRRNIEEGGGAPTLVHCSAGVGRTGTLLALDVLLQQMEAEGKVEVASFVLKMRLCRPLMVQTESQYVFLHHCLLEEVQGGAAEEPTYQNWDMIYANATALQQLPYGGTEV</sequence>
<feature type="region of interest" description="Disordered" evidence="11">
    <location>
        <begin position="33"/>
        <end position="135"/>
    </location>
</feature>